<proteinExistence type="evidence at transcript level"/>
<evidence type="ECO:0000313" key="2">
    <source>
        <dbReference type="EMBL" id="EAW91257.1"/>
    </source>
</evidence>
<reference evidence="2" key="2">
    <citation type="journal article" date="2001" name="Science">
        <title>The sequence of the human genome.</title>
        <authorList>
            <person name="Venter J.C."/>
            <person name="Adams M.D."/>
            <person name="Myers E.W."/>
            <person name="Li P.W."/>
            <person name="Mural R.J."/>
            <person name="Sutton G.G."/>
            <person name="Smith H.O."/>
            <person name="Yandell M."/>
            <person name="Evans C.A."/>
            <person name="Holt R.A."/>
            <person name="Gocayne J.D."/>
            <person name="Amanatides P."/>
            <person name="Ballew R.M."/>
            <person name="Huson D.H."/>
            <person name="Wortman J.R."/>
            <person name="Zhang Q."/>
            <person name="Kodira C.D."/>
            <person name="Zheng X.H."/>
            <person name="Chen L."/>
            <person name="Skupski M."/>
            <person name="Subramanian G."/>
            <person name="Thomas P.D."/>
            <person name="Zhang J."/>
            <person name="Gabor Miklos G.L."/>
            <person name="Nelson C."/>
            <person name="Broder S."/>
            <person name="Clark A.G."/>
            <person name="Nadeau J."/>
            <person name="McKusick V.A."/>
            <person name="Zinder N."/>
            <person name="Levine A.J."/>
            <person name="Roberts R.J."/>
            <person name="Simon M."/>
            <person name="Slayman C."/>
            <person name="Hunkapiller M."/>
            <person name="Bolanos R."/>
            <person name="Delcher A."/>
            <person name="Dew I."/>
            <person name="Fasulo D."/>
            <person name="Flanigan M."/>
            <person name="Florea L."/>
            <person name="Halpern A."/>
            <person name="Hannenhalli S."/>
            <person name="Kravitz S."/>
            <person name="Levy S."/>
            <person name="Mobarry C."/>
            <person name="Reinert K."/>
            <person name="Remington K."/>
            <person name="Abu-Threideh J."/>
            <person name="Beasley E."/>
            <person name="Biddick K."/>
            <person name="Bonazzi V."/>
            <person name="Brandon R."/>
            <person name="Cargill M."/>
            <person name="Chandramouliswaran I."/>
            <person name="Charlab R."/>
            <person name="Chaturvedi K."/>
            <person name="Deng Z."/>
            <person name="Di Francesco V."/>
            <person name="Dunn P."/>
            <person name="Eilbeck K."/>
            <person name="Evangelista C."/>
            <person name="Gabrielian A.E."/>
            <person name="Gan W."/>
            <person name="Ge W."/>
            <person name="Gong F."/>
            <person name="Gu Z."/>
            <person name="Guan P."/>
            <person name="Heiman T.J."/>
            <person name="Higgins M.E."/>
            <person name="Ji R.R."/>
            <person name="Ke Z."/>
            <person name="Ketchum K.A."/>
            <person name="Lai Z."/>
            <person name="Lei Y."/>
            <person name="Li Z."/>
            <person name="Li J."/>
            <person name="Liang Y."/>
            <person name="Lin X."/>
            <person name="Lu F."/>
            <person name="Merkulov G.V."/>
            <person name="Milshina N."/>
            <person name="Moore H.M."/>
            <person name="Naik A.K."/>
            <person name="Narayan V.A."/>
            <person name="Neelam B."/>
            <person name="Nusskern D."/>
            <person name="Rusch D.B."/>
            <person name="Salzberg S."/>
            <person name="Shao W."/>
            <person name="Shue B."/>
            <person name="Sun J."/>
            <person name="Wang Z."/>
            <person name="Wang A."/>
            <person name="Wang X."/>
            <person name="Wang J."/>
            <person name="Wei M."/>
            <person name="Wides R."/>
            <person name="Xiao C."/>
            <person name="Yan C."/>
            <person name="Yao A."/>
            <person name="Ye J."/>
            <person name="Zhan M."/>
            <person name="Zhang W."/>
            <person name="Zhang H."/>
            <person name="Zhao Q."/>
            <person name="Zheng L."/>
            <person name="Zhong F."/>
            <person name="Zhong W."/>
            <person name="Zhu S."/>
            <person name="Zhao S."/>
            <person name="Gilbert D."/>
            <person name="Baumhueter S."/>
            <person name="Spier G."/>
            <person name="Carter C."/>
            <person name="Cravchik A."/>
            <person name="Woodage T."/>
            <person name="Ali F."/>
            <person name="An H."/>
            <person name="Awe A."/>
            <person name="Baldwin D."/>
            <person name="Baden H."/>
            <person name="Barnstead M."/>
            <person name="Barrow I."/>
            <person name="Beeson K."/>
            <person name="Busam D."/>
            <person name="Carver A."/>
            <person name="Center A."/>
            <person name="Cheng M.L."/>
            <person name="Curry L."/>
            <person name="Danaher S."/>
            <person name="Davenport L."/>
            <person name="Desilets R."/>
            <person name="Dietz S."/>
            <person name="Dodson K."/>
            <person name="Doup L."/>
            <person name="Ferriera S."/>
            <person name="Garg N."/>
            <person name="Gluecksmann A."/>
            <person name="Hart B."/>
            <person name="Haynes J."/>
            <person name="Haynes C."/>
            <person name="Heiner C."/>
            <person name="Hladun S."/>
            <person name="Hostin D."/>
            <person name="Houck J."/>
            <person name="Howland T."/>
            <person name="Ibegwam C."/>
            <person name="Johnson J."/>
            <person name="Kalush F."/>
            <person name="Kline L."/>
            <person name="Koduru S."/>
            <person name="Love A."/>
            <person name="Mann F."/>
            <person name="May D."/>
            <person name="McCawley S."/>
            <person name="McIntosh T."/>
            <person name="McMullen I."/>
            <person name="Moy M."/>
            <person name="Moy L."/>
            <person name="Murphy B."/>
            <person name="Nelson K."/>
            <person name="Pfannkoch C."/>
            <person name="Pratts E."/>
            <person name="Puri V."/>
            <person name="Qureshi H."/>
            <person name="Reardon M."/>
            <person name="Rodriguez R."/>
            <person name="Rogers Y.H."/>
            <person name="Romblad D."/>
            <person name="Ruhfel B."/>
            <person name="Scott R."/>
            <person name="Sitter C."/>
            <person name="Smallwood M."/>
            <person name="Stewart E."/>
            <person name="Strong R."/>
            <person name="Suh E."/>
            <person name="Thomas R."/>
            <person name="Tint N.N."/>
            <person name="Tse S."/>
            <person name="Vech C."/>
            <person name="Wang G."/>
            <person name="Wetter J."/>
            <person name="Williams S."/>
            <person name="Williams M."/>
            <person name="Windsor S."/>
            <person name="Winn-Deen E."/>
            <person name="Wolfe K."/>
            <person name="Zaveri J."/>
            <person name="Zaveri K."/>
            <person name="Abril J.F."/>
            <person name="Guigo R."/>
            <person name="Campbell M.J."/>
            <person name="Sjolander K.V."/>
            <person name="Karlak B."/>
            <person name="Kejariwal A."/>
            <person name="Mi H."/>
            <person name="Lazareva B."/>
            <person name="Hatton T."/>
            <person name="Narechania A."/>
            <person name="Diemer K."/>
            <person name="Muruganujan A."/>
            <person name="Guo N."/>
            <person name="Sato S."/>
            <person name="Bafna V."/>
            <person name="Istrail S."/>
            <person name="Lippert R."/>
            <person name="Schwartz R."/>
            <person name="Walenz B."/>
            <person name="Yooseph S."/>
            <person name="Allen D."/>
            <person name="Basu A."/>
            <person name="Baxendale J."/>
            <person name="Blick L."/>
            <person name="Caminha M."/>
            <person name="Carnes-Stine J."/>
            <person name="Caulk P."/>
            <person name="Chiang Y.H."/>
            <person name="Coyne M."/>
            <person name="Dahlke C."/>
            <person name="Mays A."/>
            <person name="Dombroski M."/>
            <person name="Donnelly M."/>
            <person name="Ely D."/>
            <person name="Esparham S."/>
            <person name="Fosler C."/>
            <person name="Gire H."/>
            <person name="Glanowski S."/>
            <person name="Glasser K."/>
            <person name="Glodek A."/>
            <person name="Gorokhov M."/>
            <person name="Graham K."/>
            <person name="Gropman B."/>
            <person name="Harris M."/>
            <person name="Heil J."/>
            <person name="Henderson S."/>
            <person name="Hoover J."/>
            <person name="Jennings D."/>
            <person name="Jordan C."/>
            <person name="Jordan J."/>
            <person name="Kasha J."/>
            <person name="Kagan L."/>
            <person name="Kraft C."/>
            <person name="Levitsky A."/>
            <person name="Lewis M."/>
            <person name="Liu X."/>
            <person name="Lopez J."/>
            <person name="Ma D."/>
            <person name="Majoros W."/>
            <person name="McDaniel J."/>
            <person name="Murphy S."/>
            <person name="Newman M."/>
            <person name="Nguyen T."/>
            <person name="Nguyen N."/>
            <person name="Nodell M."/>
            <person name="Pan S."/>
            <person name="Peck J."/>
            <person name="Peterson M."/>
            <person name="Rowe W."/>
            <person name="Sanders R."/>
            <person name="Scott J."/>
            <person name="Simpson M."/>
            <person name="Smith T."/>
            <person name="Sprague A."/>
            <person name="Stockwell T."/>
            <person name="Turner R."/>
            <person name="Venter E."/>
            <person name="Wang M."/>
            <person name="Wen M."/>
            <person name="Wu D."/>
            <person name="Wu M."/>
            <person name="Xia A."/>
            <person name="Zandieh A."/>
            <person name="Zhu X."/>
        </authorList>
    </citation>
    <scope>NUCLEOTIDE SEQUENCE</scope>
</reference>
<protein>
    <submittedName>
        <fullName evidence="2">HCG2025243</fullName>
    </submittedName>
    <submittedName>
        <fullName evidence="1">PRO1433</fullName>
    </submittedName>
</protein>
<dbReference type="EMBL" id="AF130107">
    <property type="protein sequence ID" value="AAG35532.1"/>
    <property type="molecule type" value="mRNA"/>
</dbReference>
<reference evidence="2" key="3">
    <citation type="submission" date="2005-07" db="EMBL/GenBank/DDBJ databases">
        <authorList>
            <person name="Mural R.J."/>
            <person name="Istrail S."/>
            <person name="Sutton G."/>
            <person name="Florea L."/>
            <person name="Halpern A.L."/>
            <person name="Mobarry C.M."/>
            <person name="Lippert R."/>
            <person name="Walenz B."/>
            <person name="Shatkay H."/>
            <person name="Dew I."/>
            <person name="Miller J.R."/>
            <person name="Flanigan M.J."/>
            <person name="Edwards N.J."/>
            <person name="Bolanos R."/>
            <person name="Fasulo D."/>
            <person name="Halldorsson B.V."/>
            <person name="Hannenhalli S."/>
            <person name="Turner R."/>
            <person name="Yooseph S."/>
            <person name="Lu F."/>
            <person name="Nusskern D.R."/>
            <person name="Shue B.C."/>
            <person name="Zheng X.H."/>
            <person name="Zhong F."/>
            <person name="Delcher A.L."/>
            <person name="Huson D.H."/>
            <person name="Kravitz S.A."/>
            <person name="Mouchard L."/>
            <person name="Reinert K."/>
            <person name="Remington K.A."/>
            <person name="Clark A.G."/>
            <person name="Waterman M.S."/>
            <person name="Eichler E.E."/>
            <person name="Adams M.D."/>
            <person name="Hunkapiller M.W."/>
            <person name="Myers E.W."/>
            <person name="Venter J.C."/>
        </authorList>
    </citation>
    <scope>NUCLEOTIDE SEQUENCE</scope>
</reference>
<dbReference type="EMBL" id="CH471067">
    <property type="protein sequence ID" value="EAW91257.1"/>
    <property type="molecule type" value="Genomic_DNA"/>
</dbReference>
<sequence>MSNSLPLHIFRFFSLYCDIVFSNCFKVRFTQAKLKLCNQMHCENLPTHNLKKLNNKNIKFQQFLKLGLFHTYCISPKKQVILAVVTVFGCF</sequence>
<evidence type="ECO:0000313" key="1">
    <source>
        <dbReference type="EMBL" id="AAG35532.1"/>
    </source>
</evidence>
<dbReference type="AlphaFoldDB" id="Q9H372"/>
<gene>
    <name evidence="2" type="ORF">hCG_2025243</name>
</gene>
<accession>Q9H372</accession>
<reference evidence="1" key="1">
    <citation type="submission" date="1999-02" db="EMBL/GenBank/DDBJ databases">
        <title>Functional prediction of the coding sequences of 75 new genes deduced by analysis of cDNA clones from human fetal liver.</title>
        <authorList>
            <person name="Zhang C."/>
            <person name="Yu Y."/>
            <person name="Zhang S."/>
            <person name="Wei H."/>
            <person name="Bi J."/>
            <person name="Zhou G."/>
            <person name="Dong C."/>
            <person name="Zai Y."/>
            <person name="Xu W."/>
            <person name="Gao F."/>
            <person name="Liu M."/>
            <person name="He F."/>
        </authorList>
    </citation>
    <scope>NUCLEOTIDE SEQUENCE</scope>
    <source>
        <tissue evidence="1">Liver</tissue>
    </source>
</reference>
<name>Q9H372_HUMAN</name>
<organism evidence="1">
    <name type="scientific">Homo sapiens</name>
    <name type="common">Human</name>
    <dbReference type="NCBI Taxonomy" id="9606"/>
    <lineage>
        <taxon>Eukaryota</taxon>
        <taxon>Metazoa</taxon>
        <taxon>Chordata</taxon>
        <taxon>Craniata</taxon>
        <taxon>Vertebrata</taxon>
        <taxon>Euteleostomi</taxon>
        <taxon>Mammalia</taxon>
        <taxon>Eutheria</taxon>
        <taxon>Euarchontoglires</taxon>
        <taxon>Primates</taxon>
        <taxon>Haplorrhini</taxon>
        <taxon>Catarrhini</taxon>
        <taxon>Hominidae</taxon>
        <taxon>Homo</taxon>
    </lineage>
</organism>